<dbReference type="AlphaFoldDB" id="A0A670JUA2"/>
<dbReference type="GO" id="GO:0000444">
    <property type="term" value="C:MIS12/MIND type complex"/>
    <property type="evidence" value="ECO:0007669"/>
    <property type="project" value="Ensembl"/>
</dbReference>
<keyword evidence="6" id="KW-0995">Kinetochore</keyword>
<keyword evidence="8" id="KW-0131">Cell cycle</keyword>
<dbReference type="GO" id="GO:0007059">
    <property type="term" value="P:chromosome segregation"/>
    <property type="evidence" value="ECO:0007669"/>
    <property type="project" value="Ensembl"/>
</dbReference>
<reference evidence="11" key="2">
    <citation type="submission" date="2025-08" db="UniProtKB">
        <authorList>
            <consortium name="Ensembl"/>
        </authorList>
    </citation>
    <scope>IDENTIFICATION</scope>
</reference>
<feature type="coiled-coil region" evidence="10">
    <location>
        <begin position="108"/>
        <end position="149"/>
    </location>
</feature>
<evidence type="ECO:0000256" key="9">
    <source>
        <dbReference type="ARBA" id="ARBA00023328"/>
    </source>
</evidence>
<dbReference type="GO" id="GO:0051301">
    <property type="term" value="P:cell division"/>
    <property type="evidence" value="ECO:0007669"/>
    <property type="project" value="UniProtKB-KW"/>
</dbReference>
<evidence type="ECO:0000256" key="3">
    <source>
        <dbReference type="ARBA" id="ARBA00022454"/>
    </source>
</evidence>
<keyword evidence="5" id="KW-0498">Mitosis</keyword>
<evidence type="ECO:0000256" key="1">
    <source>
        <dbReference type="ARBA" id="ARBA00004123"/>
    </source>
</evidence>
<dbReference type="PANTHER" id="PTHR15459">
    <property type="entry name" value="POLYAMINE-MODULATED FACTOR 1"/>
    <property type="match status" value="1"/>
</dbReference>
<evidence type="ECO:0000256" key="5">
    <source>
        <dbReference type="ARBA" id="ARBA00022776"/>
    </source>
</evidence>
<evidence type="ECO:0000256" key="7">
    <source>
        <dbReference type="ARBA" id="ARBA00023242"/>
    </source>
</evidence>
<dbReference type="GeneTree" id="ENSGT00940000162656"/>
<keyword evidence="3" id="KW-0158">Chromosome</keyword>
<evidence type="ECO:0000313" key="11">
    <source>
        <dbReference type="Ensembl" id="ENSPMRP00000027450.1"/>
    </source>
</evidence>
<comment type="subcellular location">
    <subcellularLocation>
        <location evidence="2">Chromosome</location>
        <location evidence="2">Centromere</location>
        <location evidence="2">Kinetochore</location>
    </subcellularLocation>
    <subcellularLocation>
        <location evidence="1">Nucleus</location>
    </subcellularLocation>
</comment>
<keyword evidence="12" id="KW-1185">Reference proteome</keyword>
<dbReference type="OMA" id="MANHEEI"/>
<sequence length="204" mass="23553">MCRVFKMLMAFSFSTYSYHRFAKCYSRLYKVQPELTKCVYNQFIAHLQTSFREEIQDLKEEGNLSVLFKSLDELAEEAKKRSTPAWRPSGIPEEDIHSAVVPYLLKQRRFLQKAIKEKEEANSRLAEAVLAGRKRIADLQEEIRKSKEEWQVSGASQVACPSVHRDNLLGAHQQPGRRREMYPPPHTCLQTLVRNIQSGGILAE</sequence>
<dbReference type="Pfam" id="PF03980">
    <property type="entry name" value="Nnf1"/>
    <property type="match status" value="1"/>
</dbReference>
<dbReference type="GO" id="GO:0005794">
    <property type="term" value="C:Golgi apparatus"/>
    <property type="evidence" value="ECO:0007669"/>
    <property type="project" value="Ensembl"/>
</dbReference>
<gene>
    <name evidence="11" type="primary">PMF1</name>
</gene>
<dbReference type="GO" id="GO:0005654">
    <property type="term" value="C:nucleoplasm"/>
    <property type="evidence" value="ECO:0007669"/>
    <property type="project" value="Ensembl"/>
</dbReference>
<keyword evidence="4" id="KW-0132">Cell division</keyword>
<evidence type="ECO:0000256" key="2">
    <source>
        <dbReference type="ARBA" id="ARBA00004629"/>
    </source>
</evidence>
<name>A0A670JUA2_PODMU</name>
<dbReference type="Ensembl" id="ENSPMRT00000029115.1">
    <property type="protein sequence ID" value="ENSPMRP00000027450.1"/>
    <property type="gene ID" value="ENSPMRG00000017696.1"/>
</dbReference>
<organism evidence="11 12">
    <name type="scientific">Podarcis muralis</name>
    <name type="common">Wall lizard</name>
    <name type="synonym">Lacerta muralis</name>
    <dbReference type="NCBI Taxonomy" id="64176"/>
    <lineage>
        <taxon>Eukaryota</taxon>
        <taxon>Metazoa</taxon>
        <taxon>Chordata</taxon>
        <taxon>Craniata</taxon>
        <taxon>Vertebrata</taxon>
        <taxon>Euteleostomi</taxon>
        <taxon>Lepidosauria</taxon>
        <taxon>Squamata</taxon>
        <taxon>Bifurcata</taxon>
        <taxon>Unidentata</taxon>
        <taxon>Episquamata</taxon>
        <taxon>Laterata</taxon>
        <taxon>Lacertibaenia</taxon>
        <taxon>Lacertidae</taxon>
        <taxon>Podarcis</taxon>
    </lineage>
</organism>
<dbReference type="GO" id="GO:0043522">
    <property type="term" value="F:leucine zipper domain binding"/>
    <property type="evidence" value="ECO:0007669"/>
    <property type="project" value="Ensembl"/>
</dbReference>
<evidence type="ECO:0000256" key="8">
    <source>
        <dbReference type="ARBA" id="ARBA00023306"/>
    </source>
</evidence>
<reference evidence="11 12" key="1">
    <citation type="journal article" date="2019" name="Proc. Natl. Acad. Sci. U.S.A.">
        <title>Regulatory changes in pterin and carotenoid genes underlie balanced color polymorphisms in the wall lizard.</title>
        <authorList>
            <person name="Andrade P."/>
            <person name="Pinho C."/>
            <person name="Perez I de Lanuza G."/>
            <person name="Afonso S."/>
            <person name="Brejcha J."/>
            <person name="Rubin C.J."/>
            <person name="Wallerman O."/>
            <person name="Pereira P."/>
            <person name="Sabatino S.J."/>
            <person name="Bellati A."/>
            <person name="Pellitteri-Rosa D."/>
            <person name="Bosakova Z."/>
            <person name="Bunikis I."/>
            <person name="Carretero M.A."/>
            <person name="Feiner N."/>
            <person name="Marsik P."/>
            <person name="Pauperio F."/>
            <person name="Salvi D."/>
            <person name="Soler L."/>
            <person name="While G.M."/>
            <person name="Uller T."/>
            <person name="Font E."/>
            <person name="Andersson L."/>
            <person name="Carneiro M."/>
        </authorList>
    </citation>
    <scope>NUCLEOTIDE SEQUENCE</scope>
</reference>
<protein>
    <submittedName>
        <fullName evidence="11">Polyamine modulated factor 1</fullName>
    </submittedName>
</protein>
<keyword evidence="10" id="KW-0175">Coiled coil</keyword>
<evidence type="ECO:0000256" key="4">
    <source>
        <dbReference type="ARBA" id="ARBA00022618"/>
    </source>
</evidence>
<accession>A0A670JUA2</accession>
<evidence type="ECO:0000313" key="12">
    <source>
        <dbReference type="Proteomes" id="UP000472272"/>
    </source>
</evidence>
<reference evidence="11" key="3">
    <citation type="submission" date="2025-09" db="UniProtKB">
        <authorList>
            <consortium name="Ensembl"/>
        </authorList>
    </citation>
    <scope>IDENTIFICATION</scope>
</reference>
<proteinExistence type="predicted"/>
<dbReference type="GO" id="GO:0003713">
    <property type="term" value="F:transcription coactivator activity"/>
    <property type="evidence" value="ECO:0007669"/>
    <property type="project" value="Ensembl"/>
</dbReference>
<dbReference type="PANTHER" id="PTHR15459:SF3">
    <property type="entry name" value="POLYAMINE-MODULATED FACTOR 1"/>
    <property type="match status" value="1"/>
</dbReference>
<keyword evidence="9" id="KW-0137">Centromere</keyword>
<evidence type="ECO:0000256" key="6">
    <source>
        <dbReference type="ARBA" id="ARBA00022838"/>
    </source>
</evidence>
<dbReference type="InterPro" id="IPR007128">
    <property type="entry name" value="PMF1/Nnf1"/>
</dbReference>
<evidence type="ECO:0000256" key="10">
    <source>
        <dbReference type="SAM" id="Coils"/>
    </source>
</evidence>
<keyword evidence="7" id="KW-0539">Nucleus</keyword>
<dbReference type="Proteomes" id="UP000472272">
    <property type="component" value="Chromosome 16"/>
</dbReference>